<evidence type="ECO:0000313" key="3">
    <source>
        <dbReference type="Proteomes" id="UP000028030"/>
    </source>
</evidence>
<feature type="transmembrane region" description="Helical" evidence="1">
    <location>
        <begin position="7"/>
        <end position="25"/>
    </location>
</feature>
<organism evidence="2 3">
    <name type="scientific">Streptococcus mitis</name>
    <dbReference type="NCBI Taxonomy" id="28037"/>
    <lineage>
        <taxon>Bacteria</taxon>
        <taxon>Bacillati</taxon>
        <taxon>Bacillota</taxon>
        <taxon>Bacilli</taxon>
        <taxon>Lactobacillales</taxon>
        <taxon>Streptococcaceae</taxon>
        <taxon>Streptococcus</taxon>
        <taxon>Streptococcus mitis group</taxon>
    </lineage>
</organism>
<gene>
    <name evidence="2" type="ORF">SK642_0598</name>
</gene>
<reference evidence="2 3" key="1">
    <citation type="submission" date="2014-05" db="EMBL/GenBank/DDBJ databases">
        <authorList>
            <person name="Daugherty S.C."/>
            <person name="Tallon L.J."/>
            <person name="Sadzewicz L."/>
            <person name="Kilian M."/>
            <person name="Tettelin H."/>
        </authorList>
    </citation>
    <scope>NUCLEOTIDE SEQUENCE [LARGE SCALE GENOMIC DNA]</scope>
    <source>
        <strain evidence="2 3">SK642</strain>
    </source>
</reference>
<keyword evidence="1" id="KW-1133">Transmembrane helix</keyword>
<proteinExistence type="predicted"/>
<feature type="transmembrane region" description="Helical" evidence="1">
    <location>
        <begin position="76"/>
        <end position="96"/>
    </location>
</feature>
<name>A0A081QBP3_STRMT</name>
<keyword evidence="1" id="KW-0472">Membrane</keyword>
<feature type="transmembrane region" description="Helical" evidence="1">
    <location>
        <begin position="37"/>
        <end position="55"/>
    </location>
</feature>
<dbReference type="AlphaFoldDB" id="A0A081QBP3"/>
<evidence type="ECO:0000256" key="1">
    <source>
        <dbReference type="SAM" id="Phobius"/>
    </source>
</evidence>
<dbReference type="PATRIC" id="fig|28037.97.peg.545"/>
<dbReference type="InterPro" id="IPR049713">
    <property type="entry name" value="Pr6Pr-like"/>
</dbReference>
<protein>
    <submittedName>
        <fullName evidence="2">Putative membrane protein</fullName>
    </submittedName>
</protein>
<dbReference type="EMBL" id="JPFW01000007">
    <property type="protein sequence ID" value="KEQ40366.1"/>
    <property type="molecule type" value="Genomic_DNA"/>
</dbReference>
<feature type="transmembrane region" description="Helical" evidence="1">
    <location>
        <begin position="134"/>
        <end position="154"/>
    </location>
</feature>
<feature type="transmembrane region" description="Helical" evidence="1">
    <location>
        <begin position="102"/>
        <end position="122"/>
    </location>
</feature>
<feature type="transmembrane region" description="Helical" evidence="1">
    <location>
        <begin position="180"/>
        <end position="201"/>
    </location>
</feature>
<dbReference type="NCBIfam" id="NF038065">
    <property type="entry name" value="Pr6Pr"/>
    <property type="match status" value="1"/>
</dbReference>
<accession>A0A081QBP3</accession>
<dbReference type="RefSeq" id="WP_033683317.1">
    <property type="nucleotide sequence ID" value="NZ_JPFW01000007.1"/>
</dbReference>
<dbReference type="Proteomes" id="UP000028030">
    <property type="component" value="Unassembled WGS sequence"/>
</dbReference>
<evidence type="ECO:0000313" key="2">
    <source>
        <dbReference type="EMBL" id="KEQ40366.1"/>
    </source>
</evidence>
<comment type="caution">
    <text evidence="2">The sequence shown here is derived from an EMBL/GenBank/DDBJ whole genome shotgun (WGS) entry which is preliminary data.</text>
</comment>
<dbReference type="OrthoDB" id="2339644at2"/>
<keyword evidence="1" id="KW-0812">Transmembrane</keyword>
<sequence>MSKHYKLVFYSRIFLFLAAFTGVYLEIAKHGGFGMLLYYTVLSNLLVAIFTLYLLKVMSHLGENWQRPSLLRLKGGVTMSIMITCVIYHFLLAPIATNFYTLENFLCHYIVPLWFLADTLFFDKQGQYKIWDPVVWTILPLLYMIFALFNGLVLKLDIPNSKVSPFPYFFLNVNKGWDVVFKWCLIIFVAYMVAGFIFYFIKQIKRKSS</sequence>